<dbReference type="GO" id="GO:0016020">
    <property type="term" value="C:membrane"/>
    <property type="evidence" value="ECO:0007669"/>
    <property type="project" value="InterPro"/>
</dbReference>
<organism evidence="1 2">
    <name type="scientific">Bradyrhizobium guangzhouense</name>
    <dbReference type="NCBI Taxonomy" id="1325095"/>
    <lineage>
        <taxon>Bacteria</taxon>
        <taxon>Pseudomonadati</taxon>
        <taxon>Pseudomonadota</taxon>
        <taxon>Alphaproteobacteria</taxon>
        <taxon>Hyphomicrobiales</taxon>
        <taxon>Nitrobacteraceae</taxon>
        <taxon>Bradyrhizobium</taxon>
    </lineage>
</organism>
<dbReference type="InterPro" id="IPR029045">
    <property type="entry name" value="ClpP/crotonase-like_dom_sf"/>
</dbReference>
<evidence type="ECO:0000313" key="2">
    <source>
        <dbReference type="Proteomes" id="UP000288972"/>
    </source>
</evidence>
<dbReference type="Gene3D" id="3.90.226.10">
    <property type="entry name" value="2-enoyl-CoA Hydratase, Chain A, domain 1"/>
    <property type="match status" value="1"/>
</dbReference>
<reference evidence="1 2" key="1">
    <citation type="submission" date="2018-06" db="EMBL/GenBank/DDBJ databases">
        <title>Comparative genomics of rhizobia nodulating Arachis hypogaea in China.</title>
        <authorList>
            <person name="Li Y."/>
        </authorList>
    </citation>
    <scope>NUCLEOTIDE SEQUENCE [LARGE SCALE GENOMIC DNA]</scope>
    <source>
        <strain evidence="1 2">CCBAU 51670</strain>
    </source>
</reference>
<proteinExistence type="predicted"/>
<dbReference type="PANTHER" id="PTHR35984:SF1">
    <property type="entry name" value="PERIPLASMIC SERINE PROTEASE"/>
    <property type="match status" value="1"/>
</dbReference>
<accession>A0AAE5WW49</accession>
<dbReference type="Pfam" id="PF01972">
    <property type="entry name" value="SDH_protease"/>
    <property type="match status" value="1"/>
</dbReference>
<dbReference type="KEGG" id="bgz:XH91_01675"/>
<dbReference type="PANTHER" id="PTHR35984">
    <property type="entry name" value="PERIPLASMIC SERINE PROTEASE"/>
    <property type="match status" value="1"/>
</dbReference>
<gene>
    <name evidence="1" type="ORF">XH91_01675</name>
</gene>
<protein>
    <submittedName>
        <fullName evidence="1">S49 family peptidase</fullName>
    </submittedName>
</protein>
<dbReference type="InterPro" id="IPR002825">
    <property type="entry name" value="Pept_S49_ser-pept_pro"/>
</dbReference>
<dbReference type="EMBL" id="CP030053">
    <property type="protein sequence ID" value="QAU44190.1"/>
    <property type="molecule type" value="Genomic_DNA"/>
</dbReference>
<dbReference type="SUPFAM" id="SSF52096">
    <property type="entry name" value="ClpP/crotonase"/>
    <property type="match status" value="1"/>
</dbReference>
<evidence type="ECO:0000313" key="1">
    <source>
        <dbReference type="EMBL" id="QAU44190.1"/>
    </source>
</evidence>
<name>A0AAE5WW49_9BRAD</name>
<dbReference type="Proteomes" id="UP000288972">
    <property type="component" value="Chromosome"/>
</dbReference>
<sequence>MPNWNDILAETTRSGSTHDMVRRRYLKKLAAKTKRNVIVYYSGWLQKSELFRQQTWEFMLNDADKNGLMATIHQMDRAKGLDILLHTPGGDMAATESLVDYLRQMFGTDIRAFVPQIAMSGGTMIALACKEIVMGKHSNLGPIDPQFAGVAAHAIKEEFERALQEVQAAPSTAPIWQVVLSKYGASQISESIKVISWADQMTRQWLIDGMFAGDPDAVAKAERVVQELGDHAITKSHARHISMKAAKDLGLKIVELEADQALQDAVLSVHHACIISLGMTPAIKIIENDQGVASINALQPMLMPTQGMRMA</sequence>
<dbReference type="AlphaFoldDB" id="A0AAE5WW49"/>